<organism evidence="1 2">
    <name type="scientific">Coemansia reversa (strain ATCC 12441 / NRRL 1564)</name>
    <dbReference type="NCBI Taxonomy" id="763665"/>
    <lineage>
        <taxon>Eukaryota</taxon>
        <taxon>Fungi</taxon>
        <taxon>Fungi incertae sedis</taxon>
        <taxon>Zoopagomycota</taxon>
        <taxon>Kickxellomycotina</taxon>
        <taxon>Kickxellomycetes</taxon>
        <taxon>Kickxellales</taxon>
        <taxon>Kickxellaceae</taxon>
        <taxon>Coemansia</taxon>
    </lineage>
</organism>
<reference evidence="1 2" key="1">
    <citation type="journal article" date="2015" name="Genome Biol. Evol.">
        <title>Phylogenomic analyses indicate that early fungi evolved digesting cell walls of algal ancestors of land plants.</title>
        <authorList>
            <person name="Chang Y."/>
            <person name="Wang S."/>
            <person name="Sekimoto S."/>
            <person name="Aerts A.L."/>
            <person name="Choi C."/>
            <person name="Clum A."/>
            <person name="LaButti K.M."/>
            <person name="Lindquist E.A."/>
            <person name="Yee Ngan C."/>
            <person name="Ohm R.A."/>
            <person name="Salamov A.A."/>
            <person name="Grigoriev I.V."/>
            <person name="Spatafora J.W."/>
            <person name="Berbee M.L."/>
        </authorList>
    </citation>
    <scope>NUCLEOTIDE SEQUENCE [LARGE SCALE GENOMIC DNA]</scope>
    <source>
        <strain evidence="1 2">NRRL 1564</strain>
    </source>
</reference>
<gene>
    <name evidence="1" type="ORF">COEREDRAFT_7687</name>
</gene>
<dbReference type="EMBL" id="KZ303495">
    <property type="protein sequence ID" value="PIA17341.1"/>
    <property type="molecule type" value="Genomic_DNA"/>
</dbReference>
<dbReference type="OrthoDB" id="5594114at2759"/>
<proteinExistence type="predicted"/>
<sequence>MALQKSFLDVNSGDMTWMSGTQMSCLQSTNNSQNETLFDSQSQTFGVMDMPLVRPPQLGVTLDDNRRLHQDHKILKRAVDKGNQESAASISSLHEKASKINLSVSDLHSDLKKLERMVTHNSASPQTSIVDMEAPWMYPAQDGSCVLDQQRNAVCSTTSRLSGMDPALGEAMSNSQSIAFKHSAAGRCTKCTMSFSMANAMQHVESQCSQTSAVFQSVLDEGPKTKRPRM</sequence>
<accession>A0A2G5BEB7</accession>
<evidence type="ECO:0000313" key="2">
    <source>
        <dbReference type="Proteomes" id="UP000242474"/>
    </source>
</evidence>
<dbReference type="Proteomes" id="UP000242474">
    <property type="component" value="Unassembled WGS sequence"/>
</dbReference>
<keyword evidence="2" id="KW-1185">Reference proteome</keyword>
<protein>
    <submittedName>
        <fullName evidence="1">Uncharacterized protein</fullName>
    </submittedName>
</protein>
<evidence type="ECO:0000313" key="1">
    <source>
        <dbReference type="EMBL" id="PIA17341.1"/>
    </source>
</evidence>
<dbReference type="AlphaFoldDB" id="A0A2G5BEB7"/>
<name>A0A2G5BEB7_COERN</name>